<dbReference type="EMBL" id="AQHR01000020">
    <property type="protein sequence ID" value="EON79051.1"/>
    <property type="molecule type" value="Genomic_DNA"/>
</dbReference>
<name>R7ZY23_9BACT</name>
<sequence length="62" mass="7002">MVGSGTCHKPTPKKWVGDAVPKWRENSQKAIKSQNNQLLKSTDQSTIPPSRRFTRRVSVNSH</sequence>
<dbReference type="AlphaFoldDB" id="R7ZY23"/>
<reference evidence="2 3" key="1">
    <citation type="submission" date="2013-02" db="EMBL/GenBank/DDBJ databases">
        <title>A novel strain isolated from Lonar lake, Maharashtra, India.</title>
        <authorList>
            <person name="Singh A."/>
        </authorList>
    </citation>
    <scope>NUCLEOTIDE SEQUENCE [LARGE SCALE GENOMIC DNA]</scope>
    <source>
        <strain evidence="2 3">AK24</strain>
    </source>
</reference>
<organism evidence="2 3">
    <name type="scientific">Lunatimonas lonarensis</name>
    <dbReference type="NCBI Taxonomy" id="1232681"/>
    <lineage>
        <taxon>Bacteria</taxon>
        <taxon>Pseudomonadati</taxon>
        <taxon>Bacteroidota</taxon>
        <taxon>Cytophagia</taxon>
        <taxon>Cytophagales</taxon>
        <taxon>Cyclobacteriaceae</taxon>
    </lineage>
</organism>
<feature type="compositionally biased region" description="Polar residues" evidence="1">
    <location>
        <begin position="29"/>
        <end position="48"/>
    </location>
</feature>
<gene>
    <name evidence="2" type="ORF">ADIS_0468</name>
</gene>
<dbReference type="STRING" id="1232681.ADIS_0468"/>
<evidence type="ECO:0000313" key="3">
    <source>
        <dbReference type="Proteomes" id="UP000013909"/>
    </source>
</evidence>
<evidence type="ECO:0000313" key="2">
    <source>
        <dbReference type="EMBL" id="EON79051.1"/>
    </source>
</evidence>
<protein>
    <submittedName>
        <fullName evidence="2">Uncharacterized protein</fullName>
    </submittedName>
</protein>
<comment type="caution">
    <text evidence="2">The sequence shown here is derived from an EMBL/GenBank/DDBJ whole genome shotgun (WGS) entry which is preliminary data.</text>
</comment>
<proteinExistence type="predicted"/>
<feature type="region of interest" description="Disordered" evidence="1">
    <location>
        <begin position="29"/>
        <end position="62"/>
    </location>
</feature>
<keyword evidence="3" id="KW-1185">Reference proteome</keyword>
<accession>R7ZY23</accession>
<evidence type="ECO:0000256" key="1">
    <source>
        <dbReference type="SAM" id="MobiDB-lite"/>
    </source>
</evidence>
<dbReference type="Proteomes" id="UP000013909">
    <property type="component" value="Unassembled WGS sequence"/>
</dbReference>